<name>A0A2G9UBZ0_TELCI</name>
<dbReference type="InterPro" id="IPR027417">
    <property type="entry name" value="P-loop_NTPase"/>
</dbReference>
<dbReference type="GO" id="GO:0016887">
    <property type="term" value="F:ATP hydrolysis activity"/>
    <property type="evidence" value="ECO:0007669"/>
    <property type="project" value="RHEA"/>
</dbReference>
<keyword evidence="4" id="KW-1185">Reference proteome</keyword>
<evidence type="ECO:0000256" key="1">
    <source>
        <dbReference type="RuleBase" id="RU363044"/>
    </source>
</evidence>
<dbReference type="GO" id="GO:0000723">
    <property type="term" value="P:telomere maintenance"/>
    <property type="evidence" value="ECO:0007669"/>
    <property type="project" value="InterPro"/>
</dbReference>
<dbReference type="AlphaFoldDB" id="A0A2G9UBZ0"/>
<dbReference type="EC" id="5.6.2.3" evidence="1"/>
<accession>A0A2G9UBZ0</accession>
<gene>
    <name evidence="3" type="ORF">TELCIR_11269</name>
</gene>
<dbReference type="GO" id="GO:0006310">
    <property type="term" value="P:DNA recombination"/>
    <property type="evidence" value="ECO:0007669"/>
    <property type="project" value="UniProtKB-KW"/>
</dbReference>
<dbReference type="GO" id="GO:0043139">
    <property type="term" value="F:5'-3' DNA helicase activity"/>
    <property type="evidence" value="ECO:0007669"/>
    <property type="project" value="UniProtKB-EC"/>
</dbReference>
<dbReference type="Pfam" id="PF05970">
    <property type="entry name" value="PIF1"/>
    <property type="match status" value="1"/>
</dbReference>
<organism evidence="3 4">
    <name type="scientific">Teladorsagia circumcincta</name>
    <name type="common">Brown stomach worm</name>
    <name type="synonym">Ostertagia circumcincta</name>
    <dbReference type="NCBI Taxonomy" id="45464"/>
    <lineage>
        <taxon>Eukaryota</taxon>
        <taxon>Metazoa</taxon>
        <taxon>Ecdysozoa</taxon>
        <taxon>Nematoda</taxon>
        <taxon>Chromadorea</taxon>
        <taxon>Rhabditida</taxon>
        <taxon>Rhabditina</taxon>
        <taxon>Rhabditomorpha</taxon>
        <taxon>Strongyloidea</taxon>
        <taxon>Trichostrongylidae</taxon>
        <taxon>Teladorsagia</taxon>
    </lineage>
</organism>
<keyword evidence="1" id="KW-0233">DNA recombination</keyword>
<dbReference type="EMBL" id="KZ347885">
    <property type="protein sequence ID" value="PIO67000.1"/>
    <property type="molecule type" value="Genomic_DNA"/>
</dbReference>
<dbReference type="PANTHER" id="PTHR10492:SF57">
    <property type="entry name" value="ATP-DEPENDENT DNA HELICASE"/>
    <property type="match status" value="1"/>
</dbReference>
<reference evidence="3 4" key="1">
    <citation type="submission" date="2015-09" db="EMBL/GenBank/DDBJ databases">
        <title>Draft genome of the parasitic nematode Teladorsagia circumcincta isolate WARC Sus (inbred).</title>
        <authorList>
            <person name="Mitreva M."/>
        </authorList>
    </citation>
    <scope>NUCLEOTIDE SEQUENCE [LARGE SCALE GENOMIC DNA]</scope>
    <source>
        <strain evidence="3 4">S</strain>
    </source>
</reference>
<dbReference type="SUPFAM" id="SSF52540">
    <property type="entry name" value="P-loop containing nucleoside triphosphate hydrolases"/>
    <property type="match status" value="1"/>
</dbReference>
<dbReference type="Proteomes" id="UP000230423">
    <property type="component" value="Unassembled WGS sequence"/>
</dbReference>
<keyword evidence="1" id="KW-0227">DNA damage</keyword>
<dbReference type="Gene3D" id="3.40.50.300">
    <property type="entry name" value="P-loop containing nucleotide triphosphate hydrolases"/>
    <property type="match status" value="1"/>
</dbReference>
<feature type="domain" description="DNA helicase Pif1-like DEAD-box helicase" evidence="2">
    <location>
        <begin position="2"/>
        <end position="113"/>
    </location>
</feature>
<proteinExistence type="inferred from homology"/>
<keyword evidence="1" id="KW-0067">ATP-binding</keyword>
<dbReference type="GO" id="GO:0006281">
    <property type="term" value="P:DNA repair"/>
    <property type="evidence" value="ECO:0007669"/>
    <property type="project" value="UniProtKB-KW"/>
</dbReference>
<protein>
    <recommendedName>
        <fullName evidence="1">ATP-dependent DNA helicase</fullName>
        <ecNumber evidence="1">5.6.2.3</ecNumber>
    </recommendedName>
</protein>
<comment type="similarity">
    <text evidence="1">Belongs to the helicase family.</text>
</comment>
<comment type="catalytic activity">
    <reaction evidence="1">
        <text>ATP + H2O = ADP + phosphate + H(+)</text>
        <dbReference type="Rhea" id="RHEA:13065"/>
        <dbReference type="ChEBI" id="CHEBI:15377"/>
        <dbReference type="ChEBI" id="CHEBI:15378"/>
        <dbReference type="ChEBI" id="CHEBI:30616"/>
        <dbReference type="ChEBI" id="CHEBI:43474"/>
        <dbReference type="ChEBI" id="CHEBI:456216"/>
        <dbReference type="EC" id="5.6.2.3"/>
    </reaction>
</comment>
<keyword evidence="1" id="KW-0234">DNA repair</keyword>
<evidence type="ECO:0000259" key="2">
    <source>
        <dbReference type="Pfam" id="PF05970"/>
    </source>
</evidence>
<dbReference type="OrthoDB" id="10056572at2759"/>
<comment type="cofactor">
    <cofactor evidence="1">
        <name>Mg(2+)</name>
        <dbReference type="ChEBI" id="CHEBI:18420"/>
    </cofactor>
</comment>
<evidence type="ECO:0000313" key="4">
    <source>
        <dbReference type="Proteomes" id="UP000230423"/>
    </source>
</evidence>
<dbReference type="GO" id="GO:0005524">
    <property type="term" value="F:ATP binding"/>
    <property type="evidence" value="ECO:0007669"/>
    <property type="project" value="UniProtKB-KW"/>
</dbReference>
<sequence length="333" mass="37953">MRRQQVEAHQLAATDLIIWDEISMTPKVALEAVDALLRDIAQLSTPFGGKVVVLGGDFRQILPVVENGRREDIIEACVRNSSLWPLFTIHRLNTNMRIQAGESGWHTRLLEIGSGDANDSDDKVSVPSTMLCATGIVNEIFGAVINPDDLSQLCECAILAPKNIHVQHLNEQALDRLRISNPEDERCYRSIDEAVYPEGQNEQLFSMEYLNTLTPTGMPPHELRLKRGPVDMFIETDCSDHFWNRSIEMEDLAEKDITTRRVSSTVLSEYEGVHLYADFEKSDTRGVELKLYWTLRNNFHRLKRAAQTYYAILPWRCPSVLEQWEPWVSPSSV</sequence>
<dbReference type="InterPro" id="IPR010285">
    <property type="entry name" value="DNA_helicase_pif1-like_DEAD"/>
</dbReference>
<keyword evidence="1" id="KW-0547">Nucleotide-binding</keyword>
<keyword evidence="1" id="KW-0378">Hydrolase</keyword>
<dbReference type="PANTHER" id="PTHR10492">
    <property type="match status" value="1"/>
</dbReference>
<keyword evidence="1" id="KW-0347">Helicase</keyword>
<evidence type="ECO:0000313" key="3">
    <source>
        <dbReference type="EMBL" id="PIO67000.1"/>
    </source>
</evidence>